<dbReference type="InterPro" id="IPR010982">
    <property type="entry name" value="Lambda_DNA-bd_dom_sf"/>
</dbReference>
<evidence type="ECO:0000313" key="2">
    <source>
        <dbReference type="Proteomes" id="UP001501057"/>
    </source>
</evidence>
<keyword evidence="1" id="KW-0238">DNA-binding</keyword>
<dbReference type="Proteomes" id="UP001501057">
    <property type="component" value="Unassembled WGS sequence"/>
</dbReference>
<organism evidence="1 2">
    <name type="scientific">Aeromicrobium alkaliterrae</name>
    <dbReference type="NCBI Taxonomy" id="302168"/>
    <lineage>
        <taxon>Bacteria</taxon>
        <taxon>Bacillati</taxon>
        <taxon>Actinomycetota</taxon>
        <taxon>Actinomycetes</taxon>
        <taxon>Propionibacteriales</taxon>
        <taxon>Nocardioidaceae</taxon>
        <taxon>Aeromicrobium</taxon>
    </lineage>
</organism>
<dbReference type="GO" id="GO:0003677">
    <property type="term" value="F:DNA binding"/>
    <property type="evidence" value="ECO:0007669"/>
    <property type="project" value="UniProtKB-KW"/>
</dbReference>
<gene>
    <name evidence="1" type="ORF">GCM10009710_34530</name>
</gene>
<dbReference type="EMBL" id="BAAAME010000010">
    <property type="protein sequence ID" value="GAA1751812.1"/>
    <property type="molecule type" value="Genomic_DNA"/>
</dbReference>
<comment type="caution">
    <text evidence="1">The sequence shown here is derived from an EMBL/GenBank/DDBJ whole genome shotgun (WGS) entry which is preliminary data.</text>
</comment>
<sequence>MADVEANRAAQRDLYGEVLGDVLDRCRTVLGLNQSRLAAVLGISAPMLSQVMSAQRIKIGNPAAVRRLQVMVDVLEDVASGTVTVDAALELVERAGATGEALTGTTRRVSDRDTAAAVQALFRSVAAATDHLAAADLVAARYPEVADMLRTYGAGRLDDAVAHLTRSVT</sequence>
<accession>A0ABP4WJQ2</accession>
<keyword evidence="2" id="KW-1185">Reference proteome</keyword>
<dbReference type="SUPFAM" id="SSF47413">
    <property type="entry name" value="lambda repressor-like DNA-binding domains"/>
    <property type="match status" value="1"/>
</dbReference>
<proteinExistence type="predicted"/>
<reference evidence="2" key="1">
    <citation type="journal article" date="2019" name="Int. J. Syst. Evol. Microbiol.">
        <title>The Global Catalogue of Microorganisms (GCM) 10K type strain sequencing project: providing services to taxonomists for standard genome sequencing and annotation.</title>
        <authorList>
            <consortium name="The Broad Institute Genomics Platform"/>
            <consortium name="The Broad Institute Genome Sequencing Center for Infectious Disease"/>
            <person name="Wu L."/>
            <person name="Ma J."/>
        </authorList>
    </citation>
    <scope>NUCLEOTIDE SEQUENCE [LARGE SCALE GENOMIC DNA]</scope>
    <source>
        <strain evidence="2">JCM 13518</strain>
    </source>
</reference>
<dbReference type="RefSeq" id="WP_344203882.1">
    <property type="nucleotide sequence ID" value="NZ_BAAAME010000010.1"/>
</dbReference>
<evidence type="ECO:0000313" key="1">
    <source>
        <dbReference type="EMBL" id="GAA1751812.1"/>
    </source>
</evidence>
<name>A0ABP4WJQ2_9ACTN</name>
<protein>
    <submittedName>
        <fullName evidence="1">DNA-binding protein</fullName>
    </submittedName>
</protein>